<dbReference type="GO" id="GO:0004386">
    <property type="term" value="F:helicase activity"/>
    <property type="evidence" value="ECO:0007669"/>
    <property type="project" value="UniProtKB-KW"/>
</dbReference>
<dbReference type="InterPro" id="IPR014001">
    <property type="entry name" value="Helicase_ATP-bd"/>
</dbReference>
<dbReference type="SUPFAM" id="SSF52540">
    <property type="entry name" value="P-loop containing nucleoside triphosphate hydrolases"/>
    <property type="match status" value="1"/>
</dbReference>
<dbReference type="InterPro" id="IPR050742">
    <property type="entry name" value="Helicase_Restrict-Modif_Enz"/>
</dbReference>
<dbReference type="PROSITE" id="PS00690">
    <property type="entry name" value="DEAH_ATP_HELICASE"/>
    <property type="match status" value="1"/>
</dbReference>
<protein>
    <submittedName>
        <fullName evidence="4">DEAD/DEAH box helicase</fullName>
        <ecNumber evidence="4">3.6.4.-</ecNumber>
    </submittedName>
</protein>
<keyword evidence="5" id="KW-1185">Reference proteome</keyword>
<accession>A0ABW3DGP9</accession>
<keyword evidence="4" id="KW-0347">Helicase</keyword>
<feature type="domain" description="Helicase C-terminal" evidence="3">
    <location>
        <begin position="1447"/>
        <end position="1591"/>
    </location>
</feature>
<dbReference type="GO" id="GO:0016787">
    <property type="term" value="F:hydrolase activity"/>
    <property type="evidence" value="ECO:0007669"/>
    <property type="project" value="UniProtKB-KW"/>
</dbReference>
<dbReference type="PANTHER" id="PTHR47396:SF1">
    <property type="entry name" value="ATP-DEPENDENT HELICASE IRC3-RELATED"/>
    <property type="match status" value="1"/>
</dbReference>
<keyword evidence="1 4" id="KW-0378">Hydrolase</keyword>
<keyword evidence="4" id="KW-0067">ATP-binding</keyword>
<reference evidence="5" key="1">
    <citation type="journal article" date="2019" name="Int. J. Syst. Evol. Microbiol.">
        <title>The Global Catalogue of Microorganisms (GCM) 10K type strain sequencing project: providing services to taxonomists for standard genome sequencing and annotation.</title>
        <authorList>
            <consortium name="The Broad Institute Genomics Platform"/>
            <consortium name="The Broad Institute Genome Sequencing Center for Infectious Disease"/>
            <person name="Wu L."/>
            <person name="Ma J."/>
        </authorList>
    </citation>
    <scope>NUCLEOTIDE SEQUENCE [LARGE SCALE GENOMIC DNA]</scope>
    <source>
        <strain evidence="5">CCUG 62974</strain>
    </source>
</reference>
<evidence type="ECO:0000313" key="5">
    <source>
        <dbReference type="Proteomes" id="UP001597024"/>
    </source>
</evidence>
<sequence length="1591" mass="177510">MPEAAAFKTRHEKHGVVMTARQDWKPDFELAQEVKGQFDRAILSYKANPNLITEHANHEESIRVGGYANRTLLELVQNAADAMSGGGSDHFGAGRVEIVLDMRSATLYCANAGRPFSKSGLTAIAHAHLSGKRGDEIGRFGLGFKSVLAVTDAPQVFSRSVSFEFNSAEARDAITSVGAPVKRLPVLRTATLLDASLAFKEDPVLAELSEWAVTVVRLPRASNLARLKQEIHGFRSELLLFVTDVREVRLRVIDVEEAFSTSHISRDLGGDRFRIESLGGSGSEWIVRNRMHSPSHQARTEVGEAVSRDQVKVTVAMPVRNAQRKIGEFWSYFPLQDKTSASALFNAPWSVNDDRTTLLKNTYNREILTTLSEMFVEMLPEVASIDDPAAHLDYMPARGRDREVLSFGDDVFCSHVPKLAARLELVPDAKGRRRTAGDLRPLDFRIIGVSEKDHQAWINSPNTEDDVPHWRCYATQQRFARLRQLCAFNVASENLEINARDEKRVLEVMPSRGILSWLREWAEGTDPGSAARAFAFVLHHPKIDGINSARVIPTTRGMCSLKDRSSVFMRKVDDVDIEDASFITADFLAIPGIDRNLRDQGFRDLDPLAILRARLNNLSLTSDDEDLTKFWDAVLNVPVSEATKMASSKDTVGYVKVPTRDGNWSWPSQVLDIDGLGDEFGGRLLDRHRCVPQVAYAIGVVHDPVKEYSTEDEVFFADYHQWVMDSLNARRGPGEREIERIEFVENAGPGPFSVLLMLRGAGAPEQTRETWTTQLLRFNDEPWTVEDLDSGQTYRVTSPVRWAVDRSGLLNSTRGRRPPRKIVSATLVEFEDLLPLYRGPRYVEDVLKLPGELAQVPSDVLREALEAELFPSRVKDHTLTAFVIATSRIVSPQGHPSRIPARIGLGVESRRPDSVYIATTDEEQRFLAARQRPYLRAENDNASALEAVGCLRFEDSFSFSMLIEGRQDDERITDLYTGLRSTFGADKVMNATVARAVYLAKRVTTEDGVEDQSRDWHLDGLALVVRADLGEQRVLEIINEAFDLRLSNAELSEVLQAGLDQRLEQQRQAAKAAMTNADRLEVFFGDDTLREALPKGLWSALETQGLVDESTSVAELFLTVYGSDSIRLLADQFRSEGFTDVPANWAGGGSTIAWLRKMGFGAEYAGRRSQRQDDEFVVPGAVKLNPLHTFQKEISAHLRDVLTLKESNGNSLKAMVELPTGAGKTRVATETVLRLFISDVLRGPVLWIAQSAELCEQAVQTWSTVWRGLGDERPLTIGRLWENNSVHEPDTEFSVIVATDAKLDVITDSPEYEWLSNASTVIVDEAHRAGSSPRYTRILRWLGVDGRSWERPLIGLSATPFKGSMDDGTQTKELAARFGHRKIKAFGGANAYRELSRIGVLARVQHEVLPGIDVALNADELANVRRQRKLEPQVLDRIGRDQARMAALVNHIMKQDREWPILVFTPNVLSAQVLAATLRYRGVEAAAVSGQTGRQERRDIIERFKSHEIRVLANCDLLIQGFDAPGVRALYIARPTFSPSAYIQMAGRGLRGLQNGGKEECLIVDIADNFGAVNDFLGYREYEELWLEQGA</sequence>
<feature type="domain" description="Helicase ATP-binding" evidence="2">
    <location>
        <begin position="1205"/>
        <end position="1378"/>
    </location>
</feature>
<dbReference type="SMART" id="SM00487">
    <property type="entry name" value="DEXDc"/>
    <property type="match status" value="1"/>
</dbReference>
<organism evidence="4 5">
    <name type="scientific">Streptosporangium algeriense</name>
    <dbReference type="NCBI Taxonomy" id="1682748"/>
    <lineage>
        <taxon>Bacteria</taxon>
        <taxon>Bacillati</taxon>
        <taxon>Actinomycetota</taxon>
        <taxon>Actinomycetes</taxon>
        <taxon>Streptosporangiales</taxon>
        <taxon>Streptosporangiaceae</taxon>
        <taxon>Streptosporangium</taxon>
    </lineage>
</organism>
<dbReference type="SUPFAM" id="SSF55874">
    <property type="entry name" value="ATPase domain of HSP90 chaperone/DNA topoisomerase II/histidine kinase"/>
    <property type="match status" value="1"/>
</dbReference>
<evidence type="ECO:0000259" key="3">
    <source>
        <dbReference type="PROSITE" id="PS51194"/>
    </source>
</evidence>
<dbReference type="InterPro" id="IPR002464">
    <property type="entry name" value="DNA/RNA_helicase_DEAH_CS"/>
</dbReference>
<dbReference type="PROSITE" id="PS51192">
    <property type="entry name" value="HELICASE_ATP_BIND_1"/>
    <property type="match status" value="1"/>
</dbReference>
<dbReference type="PROSITE" id="PS51194">
    <property type="entry name" value="HELICASE_CTER"/>
    <property type="match status" value="1"/>
</dbReference>
<proteinExistence type="predicted"/>
<dbReference type="SMART" id="SM00490">
    <property type="entry name" value="HELICc"/>
    <property type="match status" value="1"/>
</dbReference>
<dbReference type="NCBIfam" id="NF047352">
    <property type="entry name" value="P_loop_sacsin"/>
    <property type="match status" value="1"/>
</dbReference>
<dbReference type="InterPro" id="IPR027417">
    <property type="entry name" value="P-loop_NTPase"/>
</dbReference>
<dbReference type="Gene3D" id="3.40.50.300">
    <property type="entry name" value="P-loop containing nucleotide triphosphate hydrolases"/>
    <property type="match status" value="2"/>
</dbReference>
<dbReference type="Gene3D" id="3.30.565.10">
    <property type="entry name" value="Histidine kinase-like ATPase, C-terminal domain"/>
    <property type="match status" value="1"/>
</dbReference>
<evidence type="ECO:0000313" key="4">
    <source>
        <dbReference type="EMBL" id="MFD0883060.1"/>
    </source>
</evidence>
<comment type="caution">
    <text evidence="4">The sequence shown here is derived from an EMBL/GenBank/DDBJ whole genome shotgun (WGS) entry which is preliminary data.</text>
</comment>
<name>A0ABW3DGP9_9ACTN</name>
<dbReference type="Proteomes" id="UP001597024">
    <property type="component" value="Unassembled WGS sequence"/>
</dbReference>
<dbReference type="Pfam" id="PF04851">
    <property type="entry name" value="ResIII"/>
    <property type="match status" value="1"/>
</dbReference>
<gene>
    <name evidence="4" type="ORF">ACFQ08_00560</name>
</gene>
<dbReference type="EC" id="3.6.4.-" evidence="4"/>
<dbReference type="Pfam" id="PF00271">
    <property type="entry name" value="Helicase_C"/>
    <property type="match status" value="1"/>
</dbReference>
<evidence type="ECO:0000256" key="1">
    <source>
        <dbReference type="ARBA" id="ARBA00022801"/>
    </source>
</evidence>
<dbReference type="EMBL" id="JBHTHX010000004">
    <property type="protein sequence ID" value="MFD0883060.1"/>
    <property type="molecule type" value="Genomic_DNA"/>
</dbReference>
<keyword evidence="4" id="KW-0547">Nucleotide-binding</keyword>
<dbReference type="InterPro" id="IPR006935">
    <property type="entry name" value="Helicase/UvrB_N"/>
</dbReference>
<dbReference type="InterPro" id="IPR001650">
    <property type="entry name" value="Helicase_C-like"/>
</dbReference>
<dbReference type="InterPro" id="IPR036890">
    <property type="entry name" value="HATPase_C_sf"/>
</dbReference>
<evidence type="ECO:0000259" key="2">
    <source>
        <dbReference type="PROSITE" id="PS51192"/>
    </source>
</evidence>
<dbReference type="PANTHER" id="PTHR47396">
    <property type="entry name" value="TYPE I RESTRICTION ENZYME ECOKI R PROTEIN"/>
    <property type="match status" value="1"/>
</dbReference>